<comment type="caution">
    <text evidence="1">The sequence shown here is derived from an EMBL/GenBank/DDBJ whole genome shotgun (WGS) entry which is preliminary data.</text>
</comment>
<evidence type="ECO:0000313" key="1">
    <source>
        <dbReference type="EMBL" id="ROO86717.1"/>
    </source>
</evidence>
<dbReference type="EMBL" id="RJKE01000001">
    <property type="protein sequence ID" value="ROO86717.1"/>
    <property type="molecule type" value="Genomic_DNA"/>
</dbReference>
<dbReference type="Proteomes" id="UP000272400">
    <property type="component" value="Unassembled WGS sequence"/>
</dbReference>
<sequence length="179" mass="19006">MVGDVGARAISVRLSGDGARHAWAEAVHHKATEAIWREVGLDPAGDLAYYAGAELSRTVDGDAASWWFGDPGGCCGRSAHAWAHWFEHVLCAGWPLFTHLAGEHGLVLEGSPPAYADLTAGGALVVLRRGLWIAEESGLFGDDAHVPLADLTPGERAAHASARRHCQCTLCVDLPPEVR</sequence>
<proteinExistence type="predicted"/>
<organism evidence="1 2">
    <name type="scientific">Actinocorallia herbida</name>
    <dbReference type="NCBI Taxonomy" id="58109"/>
    <lineage>
        <taxon>Bacteria</taxon>
        <taxon>Bacillati</taxon>
        <taxon>Actinomycetota</taxon>
        <taxon>Actinomycetes</taxon>
        <taxon>Streptosporangiales</taxon>
        <taxon>Thermomonosporaceae</taxon>
        <taxon>Actinocorallia</taxon>
    </lineage>
</organism>
<gene>
    <name evidence="1" type="ORF">EDD29_4295</name>
</gene>
<keyword evidence="2" id="KW-1185">Reference proteome</keyword>
<evidence type="ECO:0000313" key="2">
    <source>
        <dbReference type="Proteomes" id="UP000272400"/>
    </source>
</evidence>
<protein>
    <submittedName>
        <fullName evidence="1">Uncharacterized protein</fullName>
    </submittedName>
</protein>
<reference evidence="1 2" key="1">
    <citation type="submission" date="2018-11" db="EMBL/GenBank/DDBJ databases">
        <title>Sequencing the genomes of 1000 actinobacteria strains.</title>
        <authorList>
            <person name="Klenk H.-P."/>
        </authorList>
    </citation>
    <scope>NUCLEOTIDE SEQUENCE [LARGE SCALE GENOMIC DNA]</scope>
    <source>
        <strain evidence="1 2">DSM 44254</strain>
    </source>
</reference>
<name>A0A3N1CZL1_9ACTN</name>
<accession>A0A3N1CZL1</accession>
<dbReference type="AlphaFoldDB" id="A0A3N1CZL1"/>